<evidence type="ECO:0000259" key="3">
    <source>
        <dbReference type="PROSITE" id="PS50828"/>
    </source>
</evidence>
<reference evidence="4" key="1">
    <citation type="submission" date="2020-05" db="EMBL/GenBank/DDBJ databases">
        <title>Mycena genomes resolve the evolution of fungal bioluminescence.</title>
        <authorList>
            <person name="Tsai I.J."/>
        </authorList>
    </citation>
    <scope>NUCLEOTIDE SEQUENCE</scope>
    <source>
        <strain evidence="4">CCC161011</strain>
    </source>
</reference>
<gene>
    <name evidence="4" type="ORF">MVEN_01514600</name>
</gene>
<dbReference type="Pfam" id="PF01713">
    <property type="entry name" value="Smr"/>
    <property type="match status" value="1"/>
</dbReference>
<dbReference type="InterPro" id="IPR002625">
    <property type="entry name" value="Smr_dom"/>
</dbReference>
<dbReference type="OrthoDB" id="3231855at2759"/>
<dbReference type="SUPFAM" id="SSF160443">
    <property type="entry name" value="SMR domain-like"/>
    <property type="match status" value="1"/>
</dbReference>
<dbReference type="AlphaFoldDB" id="A0A8H6XVN3"/>
<dbReference type="SMART" id="SM01162">
    <property type="entry name" value="DUF1771"/>
    <property type="match status" value="1"/>
</dbReference>
<dbReference type="InterPro" id="IPR013899">
    <property type="entry name" value="DUF1771"/>
</dbReference>
<comment type="caution">
    <text evidence="4">The sequence shown here is derived from an EMBL/GenBank/DDBJ whole genome shotgun (WGS) entry which is preliminary data.</text>
</comment>
<evidence type="ECO:0000313" key="4">
    <source>
        <dbReference type="EMBL" id="KAF7347579.1"/>
    </source>
</evidence>
<dbReference type="InterPro" id="IPR053020">
    <property type="entry name" value="Smr_domain_protein"/>
</dbReference>
<proteinExistence type="predicted"/>
<keyword evidence="2" id="KW-0732">Signal</keyword>
<dbReference type="PROSITE" id="PS50828">
    <property type="entry name" value="SMR"/>
    <property type="match status" value="1"/>
</dbReference>
<feature type="region of interest" description="Disordered" evidence="1">
    <location>
        <begin position="26"/>
        <end position="46"/>
    </location>
</feature>
<dbReference type="Pfam" id="PF08590">
    <property type="entry name" value="DUF1771"/>
    <property type="match status" value="1"/>
</dbReference>
<name>A0A8H6XVN3_9AGAR</name>
<evidence type="ECO:0000256" key="1">
    <source>
        <dbReference type="SAM" id="MobiDB-lite"/>
    </source>
</evidence>
<feature type="region of interest" description="Disordered" evidence="1">
    <location>
        <begin position="65"/>
        <end position="84"/>
    </location>
</feature>
<organism evidence="4 5">
    <name type="scientific">Mycena venus</name>
    <dbReference type="NCBI Taxonomy" id="2733690"/>
    <lineage>
        <taxon>Eukaryota</taxon>
        <taxon>Fungi</taxon>
        <taxon>Dikarya</taxon>
        <taxon>Basidiomycota</taxon>
        <taxon>Agaricomycotina</taxon>
        <taxon>Agaricomycetes</taxon>
        <taxon>Agaricomycetidae</taxon>
        <taxon>Agaricales</taxon>
        <taxon>Marasmiineae</taxon>
        <taxon>Mycenaceae</taxon>
        <taxon>Mycena</taxon>
    </lineage>
</organism>
<dbReference type="Gene3D" id="3.30.1370.110">
    <property type="match status" value="1"/>
</dbReference>
<accession>A0A8H6XVN3</accession>
<dbReference type="InterPro" id="IPR036063">
    <property type="entry name" value="Smr_dom_sf"/>
</dbReference>
<dbReference type="EMBL" id="JACAZI010000012">
    <property type="protein sequence ID" value="KAF7347579.1"/>
    <property type="molecule type" value="Genomic_DNA"/>
</dbReference>
<keyword evidence="5" id="KW-1185">Reference proteome</keyword>
<feature type="signal peptide" evidence="2">
    <location>
        <begin position="1"/>
        <end position="29"/>
    </location>
</feature>
<sequence>MGRFFTVVAVAAAIWVISKLFFTPEESDGRDDGPHSRGLTFTGTRNERGHYEGWDDDFEYFPPRRPPRVQILPPSPRRTTRPTAVDAPLSSDALRQLAREAATRMSEAFDQSQIKHRMGFHTQAQQLSLEGKEHRKTMERLNQTASEMIFREKNKNRKPNEFDLHGLYVKEAELKVREIISAEERGDCSSIRFIVGQGLHSTNGDAKLKPKMISYIQELGRPVSTDPRNAGVLVVSLA</sequence>
<dbReference type="PANTHER" id="PTHR47417">
    <property type="entry name" value="SMR DOMAIN-CONTAINING PROTEIN YPL199C"/>
    <property type="match status" value="1"/>
</dbReference>
<evidence type="ECO:0000313" key="5">
    <source>
        <dbReference type="Proteomes" id="UP000620124"/>
    </source>
</evidence>
<feature type="domain" description="Smr" evidence="3">
    <location>
        <begin position="162"/>
        <end position="238"/>
    </location>
</feature>
<dbReference type="Proteomes" id="UP000620124">
    <property type="component" value="Unassembled WGS sequence"/>
</dbReference>
<evidence type="ECO:0000256" key="2">
    <source>
        <dbReference type="SAM" id="SignalP"/>
    </source>
</evidence>
<protein>
    <submittedName>
        <fullName evidence="4">DUF1771-domain-containing protein</fullName>
    </submittedName>
</protein>
<dbReference type="PANTHER" id="PTHR47417:SF1">
    <property type="entry name" value="SMR DOMAIN-CONTAINING PROTEIN YPL199C"/>
    <property type="match status" value="1"/>
</dbReference>
<feature type="chain" id="PRO_5034302726" evidence="2">
    <location>
        <begin position="30"/>
        <end position="238"/>
    </location>
</feature>
<dbReference type="SMART" id="SM00463">
    <property type="entry name" value="SMR"/>
    <property type="match status" value="1"/>
</dbReference>